<keyword evidence="2" id="KW-1185">Reference proteome</keyword>
<protein>
    <submittedName>
        <fullName evidence="1">Uncharacterized protein</fullName>
    </submittedName>
</protein>
<evidence type="ECO:0000313" key="2">
    <source>
        <dbReference type="Proteomes" id="UP000634136"/>
    </source>
</evidence>
<name>A0A834WWY0_9FABA</name>
<gene>
    <name evidence="1" type="ORF">G2W53_015761</name>
</gene>
<organism evidence="1 2">
    <name type="scientific">Senna tora</name>
    <dbReference type="NCBI Taxonomy" id="362788"/>
    <lineage>
        <taxon>Eukaryota</taxon>
        <taxon>Viridiplantae</taxon>
        <taxon>Streptophyta</taxon>
        <taxon>Embryophyta</taxon>
        <taxon>Tracheophyta</taxon>
        <taxon>Spermatophyta</taxon>
        <taxon>Magnoliopsida</taxon>
        <taxon>eudicotyledons</taxon>
        <taxon>Gunneridae</taxon>
        <taxon>Pentapetalae</taxon>
        <taxon>rosids</taxon>
        <taxon>fabids</taxon>
        <taxon>Fabales</taxon>
        <taxon>Fabaceae</taxon>
        <taxon>Caesalpinioideae</taxon>
        <taxon>Cassia clade</taxon>
        <taxon>Senna</taxon>
    </lineage>
</organism>
<evidence type="ECO:0000313" key="1">
    <source>
        <dbReference type="EMBL" id="KAF7833428.1"/>
    </source>
</evidence>
<dbReference type="AlphaFoldDB" id="A0A834WWY0"/>
<reference evidence="1" key="1">
    <citation type="submission" date="2020-09" db="EMBL/GenBank/DDBJ databases">
        <title>Genome-Enabled Discovery of Anthraquinone Biosynthesis in Senna tora.</title>
        <authorList>
            <person name="Kang S.-H."/>
            <person name="Pandey R.P."/>
            <person name="Lee C.-M."/>
            <person name="Sim J.-S."/>
            <person name="Jeong J.-T."/>
            <person name="Choi B.-S."/>
            <person name="Jung M."/>
            <person name="Ginzburg D."/>
            <person name="Zhao K."/>
            <person name="Won S.Y."/>
            <person name="Oh T.-J."/>
            <person name="Yu Y."/>
            <person name="Kim N.-H."/>
            <person name="Lee O.R."/>
            <person name="Lee T.-H."/>
            <person name="Bashyal P."/>
            <person name="Kim T.-S."/>
            <person name="Lee W.-H."/>
            <person name="Kawkins C."/>
            <person name="Kim C.-K."/>
            <person name="Kim J.S."/>
            <person name="Ahn B.O."/>
            <person name="Rhee S.Y."/>
            <person name="Sohng J.K."/>
        </authorList>
    </citation>
    <scope>NUCLEOTIDE SEQUENCE</scope>
    <source>
        <tissue evidence="1">Leaf</tissue>
    </source>
</reference>
<proteinExistence type="predicted"/>
<dbReference type="Proteomes" id="UP000634136">
    <property type="component" value="Unassembled WGS sequence"/>
</dbReference>
<comment type="caution">
    <text evidence="1">The sequence shown here is derived from an EMBL/GenBank/DDBJ whole genome shotgun (WGS) entry which is preliminary data.</text>
</comment>
<sequence length="80" mass="8576">MGMVDVYIYNSGGRSILIAPASCTPPLHDLRLKGHAGKQVTSNEIKFQIKPQLAISNGELGEVKIPTQFAVANDELGRVA</sequence>
<accession>A0A834WWY0</accession>
<dbReference type="EMBL" id="JAAIUW010000005">
    <property type="protein sequence ID" value="KAF7833428.1"/>
    <property type="molecule type" value="Genomic_DNA"/>
</dbReference>